<comment type="caution">
    <text evidence="1">The sequence shown here is derived from an EMBL/GenBank/DDBJ whole genome shotgun (WGS) entry which is preliminary data.</text>
</comment>
<accession>A0AC61YAB2</accession>
<keyword evidence="2" id="KW-1185">Reference proteome</keyword>
<evidence type="ECO:0000313" key="2">
    <source>
        <dbReference type="Proteomes" id="UP000356253"/>
    </source>
</evidence>
<dbReference type="Proteomes" id="UP000356253">
    <property type="component" value="Unassembled WGS sequence"/>
</dbReference>
<dbReference type="EMBL" id="CABVMM010000005">
    <property type="protein sequence ID" value="VVV00290.1"/>
    <property type="molecule type" value="Genomic_DNA"/>
</dbReference>
<gene>
    <name evidence="1" type="ORF">FVB9532_01559</name>
</gene>
<protein>
    <submittedName>
        <fullName evidence="1">Uncharacterized protein</fullName>
    </submittedName>
</protein>
<reference evidence="1" key="1">
    <citation type="submission" date="2019-09" db="EMBL/GenBank/DDBJ databases">
        <authorList>
            <person name="Rodrigo-Torres L."/>
            <person name="Arahal R. D."/>
            <person name="Lucena T."/>
        </authorList>
    </citation>
    <scope>NUCLEOTIDE SEQUENCE</scope>
    <source>
        <strain evidence="1">ISS653</strain>
    </source>
</reference>
<name>A0AC61YAB2_9FLAO</name>
<proteinExistence type="predicted"/>
<evidence type="ECO:0000313" key="1">
    <source>
        <dbReference type="EMBL" id="VVV00290.1"/>
    </source>
</evidence>
<organism evidence="1 2">
    <name type="scientific">Mesonia oceanica</name>
    <dbReference type="NCBI Taxonomy" id="2687242"/>
    <lineage>
        <taxon>Bacteria</taxon>
        <taxon>Pseudomonadati</taxon>
        <taxon>Bacteroidota</taxon>
        <taxon>Flavobacteriia</taxon>
        <taxon>Flavobacteriales</taxon>
        <taxon>Flavobacteriaceae</taxon>
        <taxon>Mesonia</taxon>
    </lineage>
</organism>
<sequence length="281" mass="31737">MKKTISLFLFVLAALSIQAQVETPQASPHGKIWQKVGLTDVTVEYSRPSMRGREIFGDLVPFDKKWRTGANENTTISFSDDVKIDGETLPKGTYAIYTVPHENNWEVMFYKKTDNWGLPQQWDNAEVALSTKVNVSDMPFNMETFTIVIDELTNDSAMLNFLWADVVTSLKFEVPTEAKAMESIEATLDGPSARDYYSAADYYYMSDKDLNQALQWMNKAIESEDSPAFWMLRKKSLIEAKLGKKKDAIKTAQASLKAAKAAGNDDYVKMNEDSLKEWGAM</sequence>